<dbReference type="SMART" id="SM00387">
    <property type="entry name" value="HATPase_c"/>
    <property type="match status" value="1"/>
</dbReference>
<dbReference type="GO" id="GO:0016020">
    <property type="term" value="C:membrane"/>
    <property type="evidence" value="ECO:0007669"/>
    <property type="project" value="InterPro"/>
</dbReference>
<dbReference type="Gene3D" id="3.30.565.10">
    <property type="entry name" value="Histidine kinase-like ATPase, C-terminal domain"/>
    <property type="match status" value="1"/>
</dbReference>
<evidence type="ECO:0000256" key="5">
    <source>
        <dbReference type="ARBA" id="ARBA00022741"/>
    </source>
</evidence>
<feature type="transmembrane region" description="Helical" evidence="9">
    <location>
        <begin position="23"/>
        <end position="56"/>
    </location>
</feature>
<keyword evidence="9" id="KW-1133">Transmembrane helix</keyword>
<dbReference type="InterPro" id="IPR036890">
    <property type="entry name" value="HATPase_C_sf"/>
</dbReference>
<comment type="catalytic activity">
    <reaction evidence="1">
        <text>ATP + protein L-histidine = ADP + protein N-phospho-L-histidine.</text>
        <dbReference type="EC" id="2.7.13.3"/>
    </reaction>
</comment>
<evidence type="ECO:0000256" key="4">
    <source>
        <dbReference type="ARBA" id="ARBA00022679"/>
    </source>
</evidence>
<organism evidence="11 12">
    <name type="scientific">Cryobacterium lyxosi</name>
    <dbReference type="NCBI Taxonomy" id="1259228"/>
    <lineage>
        <taxon>Bacteria</taxon>
        <taxon>Bacillati</taxon>
        <taxon>Actinomycetota</taxon>
        <taxon>Actinomycetes</taxon>
        <taxon>Micrococcales</taxon>
        <taxon>Microbacteriaceae</taxon>
        <taxon>Cryobacterium</taxon>
    </lineage>
</organism>
<feature type="domain" description="Histidine kinase/HSP90-like ATPase" evidence="10">
    <location>
        <begin position="325"/>
        <end position="415"/>
    </location>
</feature>
<dbReference type="RefSeq" id="WP_134572092.1">
    <property type="nucleotide sequence ID" value="NZ_SOGT01000008.1"/>
</dbReference>
<evidence type="ECO:0000256" key="6">
    <source>
        <dbReference type="ARBA" id="ARBA00022777"/>
    </source>
</evidence>
<keyword evidence="6 11" id="KW-0418">Kinase</keyword>
<dbReference type="GO" id="GO:0046983">
    <property type="term" value="F:protein dimerization activity"/>
    <property type="evidence" value="ECO:0007669"/>
    <property type="project" value="InterPro"/>
</dbReference>
<keyword evidence="9" id="KW-0472">Membrane</keyword>
<dbReference type="SUPFAM" id="SSF55874">
    <property type="entry name" value="ATPase domain of HSP90 chaperone/DNA topoisomerase II/histidine kinase"/>
    <property type="match status" value="1"/>
</dbReference>
<sequence length="423" mass="45431">MNITVWRAIGAKPWRFWFSRWPWLTLLYLFSSGMLGLVLLPVIAMTFVFIPLWGLAVGALERRRVKLLGFARIENAHVRVGADERHNWLNIRMTEAATWRDVGGLFATLLMGWLGLALLVVEAVGLAAIVAIVASATHGPFRMNLSAGVSVEMMPSDIWKACAAGLVALAVAAYVNAILVAGQASLSRFLLSPRQAELERYIERLTRSRVSLVEAFEQERRRIERDLHDGVQQELVALSVRLGLAEIDLEHAAQSGANVKEARQAVAVAHDHTEHALRSLRATVRGIHPAVLTDHGLAAALQELAGRAGLPIELDATLVQRASAASEGCAYFTVSEAITNAVKHSSATIIHIAAQTTAHELIVTVTDNGHGGADETLGTGIRGLKERAETLGGALNIDSPPGGPTMLRLRLPAATTLTAIAAG</sequence>
<gene>
    <name evidence="11" type="ORF">E3T27_07365</name>
</gene>
<feature type="transmembrane region" description="Helical" evidence="9">
    <location>
        <begin position="158"/>
        <end position="181"/>
    </location>
</feature>
<dbReference type="Pfam" id="PF13796">
    <property type="entry name" value="Sensor"/>
    <property type="match status" value="1"/>
</dbReference>
<dbReference type="OrthoDB" id="5242012at2"/>
<evidence type="ECO:0000256" key="2">
    <source>
        <dbReference type="ARBA" id="ARBA00012438"/>
    </source>
</evidence>
<dbReference type="CDD" id="cd16917">
    <property type="entry name" value="HATPase_UhpB-NarQ-NarX-like"/>
    <property type="match status" value="1"/>
</dbReference>
<evidence type="ECO:0000259" key="10">
    <source>
        <dbReference type="SMART" id="SM00387"/>
    </source>
</evidence>
<dbReference type="InterPro" id="IPR011712">
    <property type="entry name" value="Sig_transdc_His_kin_sub3_dim/P"/>
</dbReference>
<dbReference type="Proteomes" id="UP000298424">
    <property type="component" value="Unassembled WGS sequence"/>
</dbReference>
<dbReference type="InterPro" id="IPR025828">
    <property type="entry name" value="Put_sensor_dom"/>
</dbReference>
<dbReference type="PANTHER" id="PTHR24421:SF10">
    <property type="entry name" value="NITRATE_NITRITE SENSOR PROTEIN NARQ"/>
    <property type="match status" value="1"/>
</dbReference>
<dbReference type="Pfam" id="PF07730">
    <property type="entry name" value="HisKA_3"/>
    <property type="match status" value="1"/>
</dbReference>
<evidence type="ECO:0000256" key="1">
    <source>
        <dbReference type="ARBA" id="ARBA00000085"/>
    </source>
</evidence>
<accession>A0A4R8ZGQ0</accession>
<feature type="transmembrane region" description="Helical" evidence="9">
    <location>
        <begin position="110"/>
        <end position="138"/>
    </location>
</feature>
<evidence type="ECO:0000256" key="8">
    <source>
        <dbReference type="ARBA" id="ARBA00023012"/>
    </source>
</evidence>
<dbReference type="PANTHER" id="PTHR24421">
    <property type="entry name" value="NITRATE/NITRITE SENSOR PROTEIN NARX-RELATED"/>
    <property type="match status" value="1"/>
</dbReference>
<comment type="caution">
    <text evidence="11">The sequence shown here is derived from an EMBL/GenBank/DDBJ whole genome shotgun (WGS) entry which is preliminary data.</text>
</comment>
<evidence type="ECO:0000256" key="7">
    <source>
        <dbReference type="ARBA" id="ARBA00022840"/>
    </source>
</evidence>
<keyword evidence="12" id="KW-1185">Reference proteome</keyword>
<keyword evidence="8" id="KW-0902">Two-component regulatory system</keyword>
<name>A0A4R8ZGQ0_9MICO</name>
<dbReference type="InterPro" id="IPR003594">
    <property type="entry name" value="HATPase_dom"/>
</dbReference>
<dbReference type="EMBL" id="SOGT01000008">
    <property type="protein sequence ID" value="TFD26593.1"/>
    <property type="molecule type" value="Genomic_DNA"/>
</dbReference>
<evidence type="ECO:0000313" key="11">
    <source>
        <dbReference type="EMBL" id="TFD26593.1"/>
    </source>
</evidence>
<evidence type="ECO:0000256" key="9">
    <source>
        <dbReference type="SAM" id="Phobius"/>
    </source>
</evidence>
<keyword evidence="9" id="KW-0812">Transmembrane</keyword>
<dbReference type="Pfam" id="PF02518">
    <property type="entry name" value="HATPase_c"/>
    <property type="match status" value="1"/>
</dbReference>
<protein>
    <recommendedName>
        <fullName evidence="2">histidine kinase</fullName>
        <ecNumber evidence="2">2.7.13.3</ecNumber>
    </recommendedName>
</protein>
<reference evidence="11 12" key="1">
    <citation type="submission" date="2019-03" db="EMBL/GenBank/DDBJ databases">
        <title>Genomics of glacier-inhabiting Cryobacterium strains.</title>
        <authorList>
            <person name="Liu Q."/>
            <person name="Xin Y.-H."/>
        </authorList>
    </citation>
    <scope>NUCLEOTIDE SEQUENCE [LARGE SCALE GENOMIC DNA]</scope>
    <source>
        <strain evidence="11 12">TMT1-1</strain>
    </source>
</reference>
<evidence type="ECO:0000256" key="3">
    <source>
        <dbReference type="ARBA" id="ARBA00022553"/>
    </source>
</evidence>
<keyword evidence="3" id="KW-0597">Phosphoprotein</keyword>
<dbReference type="GO" id="GO:0005524">
    <property type="term" value="F:ATP binding"/>
    <property type="evidence" value="ECO:0007669"/>
    <property type="project" value="UniProtKB-KW"/>
</dbReference>
<dbReference type="InterPro" id="IPR050482">
    <property type="entry name" value="Sensor_HK_TwoCompSys"/>
</dbReference>
<keyword evidence="7" id="KW-0067">ATP-binding</keyword>
<dbReference type="EC" id="2.7.13.3" evidence="2"/>
<proteinExistence type="predicted"/>
<dbReference type="AlphaFoldDB" id="A0A4R8ZGQ0"/>
<dbReference type="GO" id="GO:0000155">
    <property type="term" value="F:phosphorelay sensor kinase activity"/>
    <property type="evidence" value="ECO:0007669"/>
    <property type="project" value="InterPro"/>
</dbReference>
<keyword evidence="4" id="KW-0808">Transferase</keyword>
<dbReference type="Gene3D" id="1.20.5.1930">
    <property type="match status" value="1"/>
</dbReference>
<keyword evidence="5" id="KW-0547">Nucleotide-binding</keyword>
<evidence type="ECO:0000313" key="12">
    <source>
        <dbReference type="Proteomes" id="UP000298424"/>
    </source>
</evidence>